<evidence type="ECO:0000313" key="2">
    <source>
        <dbReference type="Proteomes" id="UP001213015"/>
    </source>
</evidence>
<dbReference type="AlphaFoldDB" id="A0AAP3GWL7"/>
<reference evidence="1" key="1">
    <citation type="submission" date="2022-01" db="EMBL/GenBank/DDBJ databases">
        <title>VMRC isolate genome collection.</title>
        <authorList>
            <person name="France M."/>
            <person name="Rutt L."/>
            <person name="Humphrys M."/>
            <person name="Ravel J."/>
        </authorList>
    </citation>
    <scope>NUCLEOTIDE SEQUENCE</scope>
    <source>
        <strain evidence="1">C0127B5</strain>
    </source>
</reference>
<dbReference type="EMBL" id="JAKHLF010000002">
    <property type="protein sequence ID" value="MCZ3844338.1"/>
    <property type="molecule type" value="Genomic_DNA"/>
</dbReference>
<proteinExistence type="predicted"/>
<name>A0AAP3GWL7_9LACO</name>
<protein>
    <submittedName>
        <fullName evidence="1">Uncharacterized protein</fullName>
    </submittedName>
</protein>
<dbReference type="GeneID" id="31743042"/>
<dbReference type="RefSeq" id="WP_015995126.1">
    <property type="nucleotide sequence ID" value="NZ_JAKHFH010000003.1"/>
</dbReference>
<evidence type="ECO:0000313" key="1">
    <source>
        <dbReference type="EMBL" id="MCZ3844338.1"/>
    </source>
</evidence>
<sequence>MTREDKEWHEIAKMNLEELVDFIHLAFWDYEETGSEKYLMQLKVAGHYLNRKALDIQLAEVFSSKNKEE</sequence>
<gene>
    <name evidence="1" type="ORF">L2422_02200</name>
</gene>
<dbReference type="Proteomes" id="UP001213015">
    <property type="component" value="Unassembled WGS sequence"/>
</dbReference>
<comment type="caution">
    <text evidence="1">The sequence shown here is derived from an EMBL/GenBank/DDBJ whole genome shotgun (WGS) entry which is preliminary data.</text>
</comment>
<organism evidence="1 2">
    <name type="scientific">Lactobacillus mulieris</name>
    <dbReference type="NCBI Taxonomy" id="2508708"/>
    <lineage>
        <taxon>Bacteria</taxon>
        <taxon>Bacillati</taxon>
        <taxon>Bacillota</taxon>
        <taxon>Bacilli</taxon>
        <taxon>Lactobacillales</taxon>
        <taxon>Lactobacillaceae</taxon>
        <taxon>Lactobacillus</taxon>
    </lineage>
</organism>
<accession>A0AAP3GWL7</accession>